<keyword evidence="4" id="KW-1185">Reference proteome</keyword>
<protein>
    <submittedName>
        <fullName evidence="2">ComN-like post-transcriptional regulator</fullName>
    </submittedName>
</protein>
<gene>
    <name evidence="2" type="ORF">DFR61_10178</name>
    <name evidence="1" type="ORF">NCTC10597_01866</name>
</gene>
<name>A0A8B4QBL3_9BACL</name>
<reference evidence="1 3" key="1">
    <citation type="submission" date="2018-06" db="EMBL/GenBank/DDBJ databases">
        <authorList>
            <consortium name="Pathogen Informatics"/>
            <person name="Doyle S."/>
        </authorList>
    </citation>
    <scope>NUCLEOTIDE SEQUENCE [LARGE SCALE GENOMIC DNA]</scope>
    <source>
        <strain evidence="1 3">NCTC10597</strain>
    </source>
</reference>
<dbReference type="AlphaFoldDB" id="A0A8B4QBL3"/>
<dbReference type="OrthoDB" id="2990595at2"/>
<accession>A0A8B4QBL3</accession>
<sequence length="98" mass="11619">MVNFESLFREVHSVLQMKTKDFENQGVRNITEETVWQYLLEKKWKDHDEEDLRMYKIVSDIFSLSKDQIVVYQQQGKVIDDAPIIELNADEIAALLEE</sequence>
<dbReference type="EMBL" id="UGNP01000001">
    <property type="protein sequence ID" value="STX10153.1"/>
    <property type="molecule type" value="Genomic_DNA"/>
</dbReference>
<proteinExistence type="predicted"/>
<evidence type="ECO:0000313" key="2">
    <source>
        <dbReference type="EMBL" id="TDR44241.1"/>
    </source>
</evidence>
<dbReference type="EMBL" id="SNZG01000001">
    <property type="protein sequence ID" value="TDR44241.1"/>
    <property type="molecule type" value="Genomic_DNA"/>
</dbReference>
<reference evidence="2 4" key="2">
    <citation type="submission" date="2019-03" db="EMBL/GenBank/DDBJ databases">
        <title>Genomic Encyclopedia of Type Strains, Phase IV (KMG-IV): sequencing the most valuable type-strain genomes for metagenomic binning, comparative biology and taxonomic classification.</title>
        <authorList>
            <person name="Goeker M."/>
        </authorList>
    </citation>
    <scope>NUCLEOTIDE SEQUENCE [LARGE SCALE GENOMIC DNA]</scope>
    <source>
        <strain evidence="2 4">DSM 20580</strain>
    </source>
</reference>
<evidence type="ECO:0000313" key="4">
    <source>
        <dbReference type="Proteomes" id="UP000294641"/>
    </source>
</evidence>
<organism evidence="1 3">
    <name type="scientific">Kurthia zopfii</name>
    <dbReference type="NCBI Taxonomy" id="1650"/>
    <lineage>
        <taxon>Bacteria</taxon>
        <taxon>Bacillati</taxon>
        <taxon>Bacillota</taxon>
        <taxon>Bacilli</taxon>
        <taxon>Bacillales</taxon>
        <taxon>Caryophanaceae</taxon>
        <taxon>Kurthia</taxon>
    </lineage>
</organism>
<dbReference type="InterPro" id="IPR025716">
    <property type="entry name" value="Post-transcriptional_regulator"/>
</dbReference>
<dbReference type="Proteomes" id="UP000254330">
    <property type="component" value="Unassembled WGS sequence"/>
</dbReference>
<evidence type="ECO:0000313" key="1">
    <source>
        <dbReference type="EMBL" id="STX10153.1"/>
    </source>
</evidence>
<dbReference type="Proteomes" id="UP000294641">
    <property type="component" value="Unassembled WGS sequence"/>
</dbReference>
<evidence type="ECO:0000313" key="3">
    <source>
        <dbReference type="Proteomes" id="UP000254330"/>
    </source>
</evidence>
<dbReference type="RefSeq" id="WP_109348275.1">
    <property type="nucleotide sequence ID" value="NZ_BJUE01000001.1"/>
</dbReference>
<comment type="caution">
    <text evidence="1">The sequence shown here is derived from an EMBL/GenBank/DDBJ whole genome shotgun (WGS) entry which is preliminary data.</text>
</comment>
<dbReference type="Pfam" id="PF13797">
    <property type="entry name" value="Post_transc_reg"/>
    <property type="match status" value="1"/>
</dbReference>